<dbReference type="RefSeq" id="WP_074024436.1">
    <property type="nucleotide sequence ID" value="NZ_CAWNAG010000128.1"/>
</dbReference>
<dbReference type="GO" id="GO:0043709">
    <property type="term" value="P:cell adhesion involved in single-species biofilm formation"/>
    <property type="evidence" value="ECO:0007669"/>
    <property type="project" value="TreeGrafter"/>
</dbReference>
<organism evidence="3 4">
    <name type="scientific">Xenorhabdus eapokensis</name>
    <dbReference type="NCBI Taxonomy" id="1873482"/>
    <lineage>
        <taxon>Bacteria</taxon>
        <taxon>Pseudomonadati</taxon>
        <taxon>Pseudomonadota</taxon>
        <taxon>Gammaproteobacteria</taxon>
        <taxon>Enterobacterales</taxon>
        <taxon>Morganellaceae</taxon>
        <taxon>Xenorhabdus</taxon>
    </lineage>
</organism>
<feature type="chain" id="PRO_5013112679" evidence="1">
    <location>
        <begin position="30"/>
        <end position="187"/>
    </location>
</feature>
<evidence type="ECO:0000259" key="2">
    <source>
        <dbReference type="Pfam" id="PF00419"/>
    </source>
</evidence>
<feature type="signal peptide" evidence="1">
    <location>
        <begin position="1"/>
        <end position="29"/>
    </location>
</feature>
<dbReference type="SUPFAM" id="SSF49401">
    <property type="entry name" value="Bacterial adhesins"/>
    <property type="match status" value="1"/>
</dbReference>
<dbReference type="InterPro" id="IPR050263">
    <property type="entry name" value="Bact_Fimbrial_Adh_Pro"/>
</dbReference>
<feature type="domain" description="Fimbrial-type adhesion" evidence="2">
    <location>
        <begin position="39"/>
        <end position="187"/>
    </location>
</feature>
<reference evidence="3 4" key="1">
    <citation type="submission" date="2016-09" db="EMBL/GenBank/DDBJ databases">
        <title>Xenorhabdus thuongxuanensis sp. nov. and Xenorhabdus eapokensis sp. nov., isolated from Steinernema species.</title>
        <authorList>
            <person name="Kaempfer P."/>
            <person name="Tobias N.J."/>
            <person name="Phan Ke L."/>
            <person name="Bode H.B."/>
            <person name="Glaeser S.P."/>
        </authorList>
    </citation>
    <scope>NUCLEOTIDE SEQUENCE [LARGE SCALE GENOMIC DNA]</scope>
    <source>
        <strain evidence="3 4">DL20</strain>
    </source>
</reference>
<dbReference type="OrthoDB" id="6462343at2"/>
<dbReference type="Gene3D" id="2.60.40.1090">
    <property type="entry name" value="Fimbrial-type adhesion domain"/>
    <property type="match status" value="1"/>
</dbReference>
<dbReference type="PANTHER" id="PTHR33420">
    <property type="entry name" value="FIMBRIAL SUBUNIT ELFA-RELATED"/>
    <property type="match status" value="1"/>
</dbReference>
<dbReference type="PANTHER" id="PTHR33420:SF9">
    <property type="entry name" value="MINOR FIMBRIAL SUBUNIT"/>
    <property type="match status" value="1"/>
</dbReference>
<keyword evidence="1" id="KW-0732">Signal</keyword>
<comment type="caution">
    <text evidence="3">The sequence shown here is derived from an EMBL/GenBank/DDBJ whole genome shotgun (WGS) entry which is preliminary data.</text>
</comment>
<dbReference type="InterPro" id="IPR036937">
    <property type="entry name" value="Adhesion_dom_fimbrial_sf"/>
</dbReference>
<accession>A0A1Q5TN62</accession>
<evidence type="ECO:0000313" key="3">
    <source>
        <dbReference type="EMBL" id="OKP01671.1"/>
    </source>
</evidence>
<dbReference type="EMBL" id="MKGQ01000022">
    <property type="protein sequence ID" value="OKP01671.1"/>
    <property type="molecule type" value="Genomic_DNA"/>
</dbReference>
<dbReference type="InterPro" id="IPR008966">
    <property type="entry name" value="Adhesion_dom_sf"/>
</dbReference>
<gene>
    <name evidence="3" type="ORF">Xedl_02805</name>
</gene>
<evidence type="ECO:0000256" key="1">
    <source>
        <dbReference type="SAM" id="SignalP"/>
    </source>
</evidence>
<dbReference type="AlphaFoldDB" id="A0A1Q5TN62"/>
<dbReference type="GO" id="GO:0009289">
    <property type="term" value="C:pilus"/>
    <property type="evidence" value="ECO:0007669"/>
    <property type="project" value="InterPro"/>
</dbReference>
<dbReference type="InterPro" id="IPR000259">
    <property type="entry name" value="Adhesion_dom_fimbrial"/>
</dbReference>
<dbReference type="STRING" id="1873482.Xedl_02805"/>
<keyword evidence="4" id="KW-1185">Reference proteome</keyword>
<proteinExistence type="predicted"/>
<evidence type="ECO:0000313" key="4">
    <source>
        <dbReference type="Proteomes" id="UP000186268"/>
    </source>
</evidence>
<dbReference type="Proteomes" id="UP000186268">
    <property type="component" value="Unassembled WGS sequence"/>
</dbReference>
<name>A0A1Q5TN62_9GAMM</name>
<dbReference type="Pfam" id="PF00419">
    <property type="entry name" value="Fimbrial"/>
    <property type="match status" value="1"/>
</dbReference>
<sequence>MNPLSIRLSRYVLPMLFLFGMGSQQSAYARDNLRQDVRITLTVLAPTCSIETKDQNIEVDFGNILNSDLYLKHRTKSKPFYLNLKDCDPQMIKRLRIKFLGEVSQELPGLLAVRSNDRLHGIAIGMEKMDGTPMPFNKTSAFPLLANSRDNKITFQAYVQATPRVIREKKIGVGPFTAIATFEVNYD</sequence>
<protein>
    <submittedName>
        <fullName evidence="3">Fimbrial adaptor, MrxG</fullName>
    </submittedName>
</protein>